<feature type="transmembrane region" description="Helical" evidence="1">
    <location>
        <begin position="6"/>
        <end position="23"/>
    </location>
</feature>
<dbReference type="AlphaFoldDB" id="A0A921UUS0"/>
<keyword evidence="1" id="KW-1133">Transmembrane helix</keyword>
<dbReference type="Proteomes" id="UP000807115">
    <property type="component" value="Chromosome 2"/>
</dbReference>
<sequence length="101" mass="11503">MGIWIGMLTGTFLQMSILLAIIFTTKWDKQAALAEVRMAEWGGKNENLPLMETTHTADFSADTNDHCLTLYFGCGIVKVSYLYVIYNFCFYHYSIQGCLEI</sequence>
<gene>
    <name evidence="2" type="ORF">BDA96_02G103000</name>
</gene>
<protein>
    <recommendedName>
        <fullName evidence="4">Protein DETOXIFICATION</fullName>
    </recommendedName>
</protein>
<name>A0A921UUS0_SORBI</name>
<reference evidence="2" key="2">
    <citation type="submission" date="2020-10" db="EMBL/GenBank/DDBJ databases">
        <authorList>
            <person name="Cooper E.A."/>
            <person name="Brenton Z.W."/>
            <person name="Flinn B.S."/>
            <person name="Jenkins J."/>
            <person name="Shu S."/>
            <person name="Flowers D."/>
            <person name="Luo F."/>
            <person name="Wang Y."/>
            <person name="Xia P."/>
            <person name="Barry K."/>
            <person name="Daum C."/>
            <person name="Lipzen A."/>
            <person name="Yoshinaga Y."/>
            <person name="Schmutz J."/>
            <person name="Saski C."/>
            <person name="Vermerris W."/>
            <person name="Kresovich S."/>
        </authorList>
    </citation>
    <scope>NUCLEOTIDE SEQUENCE</scope>
</reference>
<reference evidence="2" key="1">
    <citation type="journal article" date="2019" name="BMC Genomics">
        <title>A new reference genome for Sorghum bicolor reveals high levels of sequence similarity between sweet and grain genotypes: implications for the genetics of sugar metabolism.</title>
        <authorList>
            <person name="Cooper E.A."/>
            <person name="Brenton Z.W."/>
            <person name="Flinn B.S."/>
            <person name="Jenkins J."/>
            <person name="Shu S."/>
            <person name="Flowers D."/>
            <person name="Luo F."/>
            <person name="Wang Y."/>
            <person name="Xia P."/>
            <person name="Barry K."/>
            <person name="Daum C."/>
            <person name="Lipzen A."/>
            <person name="Yoshinaga Y."/>
            <person name="Schmutz J."/>
            <person name="Saski C."/>
            <person name="Vermerris W."/>
            <person name="Kresovich S."/>
        </authorList>
    </citation>
    <scope>NUCLEOTIDE SEQUENCE</scope>
</reference>
<evidence type="ECO:0000256" key="1">
    <source>
        <dbReference type="SAM" id="Phobius"/>
    </source>
</evidence>
<evidence type="ECO:0008006" key="4">
    <source>
        <dbReference type="Google" id="ProtNLM"/>
    </source>
</evidence>
<dbReference type="EMBL" id="CM027681">
    <property type="protein sequence ID" value="KAG0542426.1"/>
    <property type="molecule type" value="Genomic_DNA"/>
</dbReference>
<keyword evidence="1" id="KW-0472">Membrane</keyword>
<accession>A0A921UUS0</accession>
<organism evidence="2 3">
    <name type="scientific">Sorghum bicolor</name>
    <name type="common">Sorghum</name>
    <name type="synonym">Sorghum vulgare</name>
    <dbReference type="NCBI Taxonomy" id="4558"/>
    <lineage>
        <taxon>Eukaryota</taxon>
        <taxon>Viridiplantae</taxon>
        <taxon>Streptophyta</taxon>
        <taxon>Embryophyta</taxon>
        <taxon>Tracheophyta</taxon>
        <taxon>Spermatophyta</taxon>
        <taxon>Magnoliopsida</taxon>
        <taxon>Liliopsida</taxon>
        <taxon>Poales</taxon>
        <taxon>Poaceae</taxon>
        <taxon>PACMAD clade</taxon>
        <taxon>Panicoideae</taxon>
        <taxon>Andropogonodae</taxon>
        <taxon>Andropogoneae</taxon>
        <taxon>Sorghinae</taxon>
        <taxon>Sorghum</taxon>
    </lineage>
</organism>
<evidence type="ECO:0000313" key="3">
    <source>
        <dbReference type="Proteomes" id="UP000807115"/>
    </source>
</evidence>
<comment type="caution">
    <text evidence="2">The sequence shown here is derived from an EMBL/GenBank/DDBJ whole genome shotgun (WGS) entry which is preliminary data.</text>
</comment>
<keyword evidence="1" id="KW-0812">Transmembrane</keyword>
<proteinExistence type="predicted"/>
<evidence type="ECO:0000313" key="2">
    <source>
        <dbReference type="EMBL" id="KAG0542426.1"/>
    </source>
</evidence>